<feature type="domain" description="MAM" evidence="6">
    <location>
        <begin position="638"/>
        <end position="799"/>
    </location>
</feature>
<dbReference type="SUPFAM" id="SSF49899">
    <property type="entry name" value="Concanavalin A-like lectins/glucanases"/>
    <property type="match status" value="5"/>
</dbReference>
<feature type="compositionally biased region" description="Basic and acidic residues" evidence="4">
    <location>
        <begin position="1169"/>
        <end position="1182"/>
    </location>
</feature>
<name>A0ABP0H2A9_CLALP</name>
<dbReference type="InterPro" id="IPR000998">
    <property type="entry name" value="MAM_dom"/>
</dbReference>
<feature type="domain" description="MAM" evidence="6">
    <location>
        <begin position="230"/>
        <end position="396"/>
    </location>
</feature>
<accession>A0ABP0H2A9</accession>
<feature type="region of interest" description="Disordered" evidence="4">
    <location>
        <begin position="1169"/>
        <end position="1203"/>
    </location>
</feature>
<dbReference type="SUPFAM" id="SSF50494">
    <property type="entry name" value="Trypsin-like serine proteases"/>
    <property type="match status" value="1"/>
</dbReference>
<feature type="region of interest" description="Disordered" evidence="4">
    <location>
        <begin position="662"/>
        <end position="685"/>
    </location>
</feature>
<feature type="signal peptide" evidence="5">
    <location>
        <begin position="1"/>
        <end position="22"/>
    </location>
</feature>
<evidence type="ECO:0000256" key="1">
    <source>
        <dbReference type="ARBA" id="ARBA00023157"/>
    </source>
</evidence>
<dbReference type="Gene3D" id="2.40.10.10">
    <property type="entry name" value="Trypsin-like serine proteases"/>
    <property type="match status" value="2"/>
</dbReference>
<dbReference type="InterPro" id="IPR001254">
    <property type="entry name" value="Trypsin_dom"/>
</dbReference>
<keyword evidence="3" id="KW-0720">Serine protease</keyword>
<feature type="disulfide bond" evidence="2">
    <location>
        <begin position="969"/>
        <end position="981"/>
    </location>
</feature>
<dbReference type="PRINTS" id="PR00722">
    <property type="entry name" value="CHYMOTRYPSIN"/>
</dbReference>
<evidence type="ECO:0000313" key="8">
    <source>
        <dbReference type="EMBL" id="CAK8696660.1"/>
    </source>
</evidence>
<dbReference type="SUPFAM" id="SSF57424">
    <property type="entry name" value="LDL receptor-like module"/>
    <property type="match status" value="1"/>
</dbReference>
<dbReference type="Pfam" id="PF00089">
    <property type="entry name" value="Trypsin"/>
    <property type="match status" value="1"/>
</dbReference>
<feature type="disulfide bond" evidence="2">
    <location>
        <begin position="976"/>
        <end position="994"/>
    </location>
</feature>
<dbReference type="InterPro" id="IPR009003">
    <property type="entry name" value="Peptidase_S1_PA"/>
</dbReference>
<dbReference type="PROSITE" id="PS00135">
    <property type="entry name" value="TRYPSIN_SER"/>
    <property type="match status" value="1"/>
</dbReference>
<feature type="compositionally biased region" description="Low complexity" evidence="4">
    <location>
        <begin position="1183"/>
        <end position="1195"/>
    </location>
</feature>
<evidence type="ECO:0000259" key="7">
    <source>
        <dbReference type="PROSITE" id="PS50240"/>
    </source>
</evidence>
<keyword evidence="9" id="KW-1185">Reference proteome</keyword>
<keyword evidence="3" id="KW-0645">Protease</keyword>
<dbReference type="PROSITE" id="PS50240">
    <property type="entry name" value="TRYPSIN_DOM"/>
    <property type="match status" value="1"/>
</dbReference>
<dbReference type="PROSITE" id="PS50068">
    <property type="entry name" value="LDLRA_2"/>
    <property type="match status" value="1"/>
</dbReference>
<dbReference type="Gene3D" id="4.10.400.10">
    <property type="entry name" value="Low-density Lipoprotein Receptor"/>
    <property type="match status" value="1"/>
</dbReference>
<evidence type="ECO:0000313" key="9">
    <source>
        <dbReference type="Proteomes" id="UP001642483"/>
    </source>
</evidence>
<dbReference type="InterPro" id="IPR043504">
    <property type="entry name" value="Peptidase_S1_PA_chymotrypsin"/>
</dbReference>
<gene>
    <name evidence="8" type="ORF">CVLEPA_LOCUS29997</name>
</gene>
<keyword evidence="3" id="KW-0378">Hydrolase</keyword>
<dbReference type="PANTHER" id="PTHR23282">
    <property type="entry name" value="APICAL ENDOSOMAL GLYCOPROTEIN PRECURSOR"/>
    <property type="match status" value="1"/>
</dbReference>
<protein>
    <submittedName>
        <fullName evidence="8">Uncharacterized protein</fullName>
    </submittedName>
</protein>
<dbReference type="InterPro" id="IPR002172">
    <property type="entry name" value="LDrepeatLR_classA_rpt"/>
</dbReference>
<dbReference type="SMART" id="SM00192">
    <property type="entry name" value="LDLa"/>
    <property type="match status" value="1"/>
</dbReference>
<feature type="chain" id="PRO_5046334887" evidence="5">
    <location>
        <begin position="23"/>
        <end position="1492"/>
    </location>
</feature>
<keyword evidence="5" id="KW-0732">Signal</keyword>
<dbReference type="CDD" id="cd00190">
    <property type="entry name" value="Tryp_SPc"/>
    <property type="match status" value="1"/>
</dbReference>
<organism evidence="8 9">
    <name type="scientific">Clavelina lepadiformis</name>
    <name type="common">Light-bulb sea squirt</name>
    <name type="synonym">Ascidia lepadiformis</name>
    <dbReference type="NCBI Taxonomy" id="159417"/>
    <lineage>
        <taxon>Eukaryota</taxon>
        <taxon>Metazoa</taxon>
        <taxon>Chordata</taxon>
        <taxon>Tunicata</taxon>
        <taxon>Ascidiacea</taxon>
        <taxon>Aplousobranchia</taxon>
        <taxon>Clavelinidae</taxon>
        <taxon>Clavelina</taxon>
    </lineage>
</organism>
<dbReference type="InterPro" id="IPR033116">
    <property type="entry name" value="TRYPSIN_SER"/>
</dbReference>
<dbReference type="Gene3D" id="2.60.120.200">
    <property type="match status" value="5"/>
</dbReference>
<dbReference type="SMART" id="SM00137">
    <property type="entry name" value="MAM"/>
    <property type="match status" value="5"/>
</dbReference>
<dbReference type="InterPro" id="IPR018114">
    <property type="entry name" value="TRYPSIN_HIS"/>
</dbReference>
<feature type="domain" description="MAM" evidence="6">
    <location>
        <begin position="442"/>
        <end position="604"/>
    </location>
</feature>
<dbReference type="PROSITE" id="PS50060">
    <property type="entry name" value="MAM_2"/>
    <property type="match status" value="5"/>
</dbReference>
<dbReference type="EMBL" id="CAWYQH010000163">
    <property type="protein sequence ID" value="CAK8696660.1"/>
    <property type="molecule type" value="Genomic_DNA"/>
</dbReference>
<dbReference type="InterPro" id="IPR013320">
    <property type="entry name" value="ConA-like_dom_sf"/>
</dbReference>
<feature type="compositionally biased region" description="Polar residues" evidence="4">
    <location>
        <begin position="664"/>
        <end position="675"/>
    </location>
</feature>
<evidence type="ECO:0000256" key="3">
    <source>
        <dbReference type="RuleBase" id="RU363034"/>
    </source>
</evidence>
<sequence length="1492" mass="168110">MISFGIIYLITFLTVMQDSVLTANLKHRYGRAKRASHKETSHLLSDELPDFSCNFDTSYCGWKNDSEADFSWTRIKGMTPSMDTGPPWDHTTKDGTAGYYLFIEASSPRQKGDKARLISPLLKSPGKYCFRLWHHMHGADIKDLNIYMKNAISKKTEILSHLSGAWSVEGTAQTRALEPTEDWWNEHQTEITVTDPAFIIIEGVRGENYRGDIALDDVSLTPSPCFEKPINCDFESNTCGWTQMSGDDFNWLPHRGSTGTRYTGPPYDHTIGTEDGRYLYIEASWPRTEGDRARLISPPIKCTADAQPVFQFWYNMNGESIGPLRVYLVANHTVPLSQPIWQISGAQGLNWKQARIILPESFLQKHDSFHVIIEAERKNYRGDTAVDDVSLNGCFPSNTPKVESSIASNEVSPTTTSTLPSFLTRSPQPTIFVENASLPGGLSCTFEEQTFCGWNRDRGEFDWLLNKGKTHSLKTGPSHDHTTKSGWYIYTEASSPSMPNNRAILRSPVISSSVRACMRFYYHMFGRSMGKLEVLTAKPGRYRFHHKWSADGQQSKNETDWRLAEVDITESFDYQLILLGIRGNNFYSDIAVDDISVTPSPCYTTAKQTSTESSVPTNSSGTKTVENRATNSSLELQINCNFDQYSVCNWIQVDADDFDWTVSREGQTPSPNTGPNKDHTSGGGEFAYIEASRPREENDEAILKSPALSTLTQHCFSMWFHVYGADAGSLAIIQKLPIANAPEHILWKNEGDVGNIWMPVFVNINPGKYHLVIKAIRGKTWKGDIAIDDISLQPGECPLLNCTFDAGFCGWHQDHSHDDFDWTRLNTESQTPNTGPTFDHTRKNQQGYYIYIETSTPREQSDKARLISPIIHPQGKPKKCLRFWYHSYGSHIGKINAYKRSLDHTGSYLGSPLWYQGEDQGDQWLYAAIDVDDDYPYQIILEGVRGEGFRGDIAVDDISISDGLCESCCGDNFFRCGNNYCIPSSARCNQHNDCGDGSDESFCKGCGSVHFSPVTSPSFGNSAPLSRFEIISPPVSAHRFNPSENNNVEFDNAFSSEPERERFVKLQPEQINLIKVPHGLGWRELEQPNTGVRLEDRMTLQKGMPHNVEVIRIRKKRNAYVNTTSSPNVPLSARDALDLSRHSNLSILSLAKTLKKFINKRNKTVYKPGKKESAARVQKHENISSSNISKISSKSPKTQARQIRPSFRGAESIPLWQWKLMKKSLRRDKDEEEEGLVERMKRAAILKITGGNITRPHSWPWQAAYYVIDSSTDSYYFCGGTLIDRYWIVTAAHCPQLGDVHIVVLGDHDLYEDEGTEQEMKVEAVYAHKDYKFSKDLVADIALVKLRYPVRTTEAVQPACLLQEYEERFQSGHVCVTTGWGRTNADAPEVERVLRQGEVPILSHDFCQSTFWSIYRIYDSMVCAGGTGSNSCRGDSGGPLICEKSGKFYLVGITSWGDSRCKPNIPGIYTRVQSYMSWLARIMKENDSCKIV</sequence>
<feature type="disulfide bond" evidence="2">
    <location>
        <begin position="988"/>
        <end position="1003"/>
    </location>
</feature>
<feature type="domain" description="MAM" evidence="6">
    <location>
        <begin position="800"/>
        <end position="967"/>
    </location>
</feature>
<dbReference type="CDD" id="cd06263">
    <property type="entry name" value="MAM"/>
    <property type="match status" value="5"/>
</dbReference>
<dbReference type="InterPro" id="IPR051560">
    <property type="entry name" value="MAM_domain-containing"/>
</dbReference>
<dbReference type="Pfam" id="PF00057">
    <property type="entry name" value="Ldl_recept_a"/>
    <property type="match status" value="1"/>
</dbReference>
<dbReference type="PANTHER" id="PTHR23282:SF101">
    <property type="entry name" value="MAM DOMAIN-CONTAINING PROTEIN"/>
    <property type="match status" value="1"/>
</dbReference>
<keyword evidence="1 2" id="KW-1015">Disulfide bond</keyword>
<dbReference type="PROSITE" id="PS00134">
    <property type="entry name" value="TRYPSIN_HIS"/>
    <property type="match status" value="1"/>
</dbReference>
<evidence type="ECO:0000256" key="5">
    <source>
        <dbReference type="SAM" id="SignalP"/>
    </source>
</evidence>
<comment type="caution">
    <text evidence="8">The sequence shown here is derived from an EMBL/GenBank/DDBJ whole genome shotgun (WGS) entry which is preliminary data.</text>
</comment>
<feature type="domain" description="MAM" evidence="6">
    <location>
        <begin position="51"/>
        <end position="227"/>
    </location>
</feature>
<proteinExistence type="predicted"/>
<dbReference type="SMART" id="SM00020">
    <property type="entry name" value="Tryp_SPc"/>
    <property type="match status" value="1"/>
</dbReference>
<evidence type="ECO:0000256" key="4">
    <source>
        <dbReference type="SAM" id="MobiDB-lite"/>
    </source>
</evidence>
<reference evidence="8 9" key="1">
    <citation type="submission" date="2024-02" db="EMBL/GenBank/DDBJ databases">
        <authorList>
            <person name="Daric V."/>
            <person name="Darras S."/>
        </authorList>
    </citation>
    <scope>NUCLEOTIDE SEQUENCE [LARGE SCALE GENOMIC DNA]</scope>
</reference>
<dbReference type="CDD" id="cd00112">
    <property type="entry name" value="LDLa"/>
    <property type="match status" value="1"/>
</dbReference>
<dbReference type="InterPro" id="IPR001314">
    <property type="entry name" value="Peptidase_S1A"/>
</dbReference>
<dbReference type="Proteomes" id="UP001642483">
    <property type="component" value="Unassembled WGS sequence"/>
</dbReference>
<dbReference type="PROSITE" id="PS00740">
    <property type="entry name" value="MAM_1"/>
    <property type="match status" value="1"/>
</dbReference>
<feature type="region of interest" description="Disordered" evidence="4">
    <location>
        <begin position="605"/>
        <end position="625"/>
    </location>
</feature>
<dbReference type="Pfam" id="PF00629">
    <property type="entry name" value="MAM"/>
    <property type="match status" value="5"/>
</dbReference>
<evidence type="ECO:0000259" key="6">
    <source>
        <dbReference type="PROSITE" id="PS50060"/>
    </source>
</evidence>
<evidence type="ECO:0000256" key="2">
    <source>
        <dbReference type="PROSITE-ProRule" id="PRU00124"/>
    </source>
</evidence>
<feature type="domain" description="Peptidase S1" evidence="7">
    <location>
        <begin position="1248"/>
        <end position="1484"/>
    </location>
</feature>
<dbReference type="InterPro" id="IPR036055">
    <property type="entry name" value="LDL_receptor-like_sf"/>
</dbReference>